<keyword evidence="2" id="KW-1185">Reference proteome</keyword>
<dbReference type="EMBL" id="JAFIRN010000006">
    <property type="protein sequence ID" value="KAG5846529.1"/>
    <property type="molecule type" value="Genomic_DNA"/>
</dbReference>
<evidence type="ECO:0000313" key="2">
    <source>
        <dbReference type="Proteomes" id="UP001044222"/>
    </source>
</evidence>
<reference evidence="1" key="1">
    <citation type="submission" date="2021-01" db="EMBL/GenBank/DDBJ databases">
        <title>A chromosome-scale assembly of European eel, Anguilla anguilla.</title>
        <authorList>
            <person name="Henkel C."/>
            <person name="Jong-Raadsen S.A."/>
            <person name="Dufour S."/>
            <person name="Weltzien F.-A."/>
            <person name="Palstra A.P."/>
            <person name="Pelster B."/>
            <person name="Spaink H.P."/>
            <person name="Van Den Thillart G.E."/>
            <person name="Jansen H."/>
            <person name="Zahm M."/>
            <person name="Klopp C."/>
            <person name="Cedric C."/>
            <person name="Louis A."/>
            <person name="Berthelot C."/>
            <person name="Parey E."/>
            <person name="Roest Crollius H."/>
            <person name="Montfort J."/>
            <person name="Robinson-Rechavi M."/>
            <person name="Bucao C."/>
            <person name="Bouchez O."/>
            <person name="Gislard M."/>
            <person name="Lluch J."/>
            <person name="Milhes M."/>
            <person name="Lampietro C."/>
            <person name="Lopez Roques C."/>
            <person name="Donnadieu C."/>
            <person name="Braasch I."/>
            <person name="Desvignes T."/>
            <person name="Postlethwait J."/>
            <person name="Bobe J."/>
            <person name="Guiguen Y."/>
            <person name="Dirks R."/>
        </authorList>
    </citation>
    <scope>NUCLEOTIDE SEQUENCE</scope>
    <source>
        <strain evidence="1">Tag_6206</strain>
        <tissue evidence="1">Liver</tissue>
    </source>
</reference>
<accession>A0A9D3MCN6</accession>
<sequence length="141" mass="16208">MYECICQSLCDCTSFSTTRRLASHRRPRELFRIGTHCLTCKPCNTCPIVLPNYKYFCLLLHRTLTHITTVLLFAFVLVTRTRQSWLIWFSCRPFSTAHLDLYPELLAVSLSSALIAVILGPEEIPQPCSRSNNGIEALWRE</sequence>
<proteinExistence type="predicted"/>
<gene>
    <name evidence="1" type="ORF">ANANG_G00115960</name>
</gene>
<protein>
    <submittedName>
        <fullName evidence="1">Uncharacterized protein</fullName>
    </submittedName>
</protein>
<name>A0A9D3MCN6_ANGAN</name>
<comment type="caution">
    <text evidence="1">The sequence shown here is derived from an EMBL/GenBank/DDBJ whole genome shotgun (WGS) entry which is preliminary data.</text>
</comment>
<dbReference type="AlphaFoldDB" id="A0A9D3MCN6"/>
<organism evidence="1 2">
    <name type="scientific">Anguilla anguilla</name>
    <name type="common">European freshwater eel</name>
    <name type="synonym">Muraena anguilla</name>
    <dbReference type="NCBI Taxonomy" id="7936"/>
    <lineage>
        <taxon>Eukaryota</taxon>
        <taxon>Metazoa</taxon>
        <taxon>Chordata</taxon>
        <taxon>Craniata</taxon>
        <taxon>Vertebrata</taxon>
        <taxon>Euteleostomi</taxon>
        <taxon>Actinopterygii</taxon>
        <taxon>Neopterygii</taxon>
        <taxon>Teleostei</taxon>
        <taxon>Anguilliformes</taxon>
        <taxon>Anguillidae</taxon>
        <taxon>Anguilla</taxon>
    </lineage>
</organism>
<evidence type="ECO:0000313" key="1">
    <source>
        <dbReference type="EMBL" id="KAG5846529.1"/>
    </source>
</evidence>
<dbReference type="Proteomes" id="UP001044222">
    <property type="component" value="Unassembled WGS sequence"/>
</dbReference>
<feature type="non-terminal residue" evidence="1">
    <location>
        <position position="141"/>
    </location>
</feature>